<evidence type="ECO:0000313" key="2">
    <source>
        <dbReference type="EMBL" id="SLM15804.1"/>
    </source>
</evidence>
<proteinExistence type="predicted"/>
<sequence length="491" mass="52519">MTKRFIAIAGIVLFLSMAVQFVSAQEGGTDLDSLFGEEVVVPENPAGQTAQPDQTGQGGSAIAANPLQGLLKTEAVRIGGSITGTVGISGTWNDPWTKGFDITAPDAQQLSPALSSLVYFDARPDEEFRVYGSVKTAWPFSSKYSVLNSATLVNSTTLSTTSTSITVPDVSIFELFSDFQLGDKAYFRFGKATVKWGVGYFFSPADIINLEQINLFDPTAQREGPLQFRVLMPFGPSQNTVSFYTIFDTSNPDFSTTALAGKAEFVLGRYELGVSGYYRDDTAERAALTLTGPLGKFDVFAEGVISRGSPKTFYSFSTSAPYYSTSASKDHRTTLYPSATAGFLYNDQNNNITAIAQYYYNGEGYADSERSSSISALNALLSMPLPDATKTALTGLSKLFAYGSGRHYGAASISFSEIGGSDFSASLLGLANFSDLSGLVQPSVSWQVADRLKLTGSALFFFGASDTEYGILRPNNPMTLSLSLSAGTGNF</sequence>
<reference evidence="2" key="1">
    <citation type="submission" date="2017-02" db="EMBL/GenBank/DDBJ databases">
        <authorList>
            <person name="Regsiter A."/>
            <person name="William W."/>
        </authorList>
    </citation>
    <scope>NUCLEOTIDE SEQUENCE</scope>
    <source>
        <strain evidence="2">Bib</strain>
    </source>
</reference>
<dbReference type="AlphaFoldDB" id="A0A3P3XLS9"/>
<protein>
    <submittedName>
        <fullName evidence="2">Uncharacterized protein</fullName>
    </submittedName>
</protein>
<feature type="chain" id="PRO_5018307116" evidence="1">
    <location>
        <begin position="25"/>
        <end position="491"/>
    </location>
</feature>
<feature type="signal peptide" evidence="1">
    <location>
        <begin position="1"/>
        <end position="24"/>
    </location>
</feature>
<evidence type="ECO:0000256" key="1">
    <source>
        <dbReference type="SAM" id="SignalP"/>
    </source>
</evidence>
<dbReference type="EMBL" id="FWDM01000040">
    <property type="protein sequence ID" value="SLM15804.1"/>
    <property type="molecule type" value="Genomic_DNA"/>
</dbReference>
<organism evidence="2">
    <name type="scientific">uncultured spirochete</name>
    <dbReference type="NCBI Taxonomy" id="156406"/>
    <lineage>
        <taxon>Bacteria</taxon>
        <taxon>Pseudomonadati</taxon>
        <taxon>Spirochaetota</taxon>
        <taxon>Spirochaetia</taxon>
        <taxon>Spirochaetales</taxon>
        <taxon>environmental samples</taxon>
    </lineage>
</organism>
<keyword evidence="1" id="KW-0732">Signal</keyword>
<accession>A0A3P3XLS9</accession>
<name>A0A3P3XLS9_9SPIR</name>
<gene>
    <name evidence="2" type="ORF">SPIROBIBN47_80023</name>
</gene>